<dbReference type="RefSeq" id="WP_330108717.1">
    <property type="nucleotide sequence ID" value="NZ_JAZDQT010000002.1"/>
</dbReference>
<organism evidence="2 3">
    <name type="scientific">Pedobacter albus</name>
    <dbReference type="NCBI Taxonomy" id="3113905"/>
    <lineage>
        <taxon>Bacteria</taxon>
        <taxon>Pseudomonadati</taxon>
        <taxon>Bacteroidota</taxon>
        <taxon>Sphingobacteriia</taxon>
        <taxon>Sphingobacteriales</taxon>
        <taxon>Sphingobacteriaceae</taxon>
        <taxon>Pedobacter</taxon>
    </lineage>
</organism>
<proteinExistence type="predicted"/>
<dbReference type="EMBL" id="JAZDQT010000002">
    <property type="protein sequence ID" value="MEE1946417.1"/>
    <property type="molecule type" value="Genomic_DNA"/>
</dbReference>
<accession>A0ABU7IAM4</accession>
<keyword evidence="2" id="KW-0675">Receptor</keyword>
<protein>
    <submittedName>
        <fullName evidence="2">TonB-dependent receptor</fullName>
    </submittedName>
</protein>
<dbReference type="InterPro" id="IPR008969">
    <property type="entry name" value="CarboxyPept-like_regulatory"/>
</dbReference>
<feature type="domain" description="Outer membrane protein beta-barrel" evidence="1">
    <location>
        <begin position="417"/>
        <end position="776"/>
    </location>
</feature>
<evidence type="ECO:0000313" key="2">
    <source>
        <dbReference type="EMBL" id="MEE1946417.1"/>
    </source>
</evidence>
<dbReference type="Proteomes" id="UP001336835">
    <property type="component" value="Unassembled WGS sequence"/>
</dbReference>
<keyword evidence="3" id="KW-1185">Reference proteome</keyword>
<dbReference type="SUPFAM" id="SSF56935">
    <property type="entry name" value="Porins"/>
    <property type="match status" value="1"/>
</dbReference>
<reference evidence="2 3" key="1">
    <citation type="submission" date="2024-01" db="EMBL/GenBank/DDBJ databases">
        <title>Pedobacter sp. nov., isolated from fresh soil.</title>
        <authorList>
            <person name="Le N.T.T."/>
        </authorList>
    </citation>
    <scope>NUCLEOTIDE SEQUENCE [LARGE SCALE GENOMIC DNA]</scope>
    <source>
        <strain evidence="2 3">KR3-3</strain>
    </source>
</reference>
<gene>
    <name evidence="2" type="ORF">VRU48_14935</name>
</gene>
<sequence length="892" mass="98465">MRSILAILCSLAVCIAQGKSRNIIGQVVDTSGAGFSNVMVRLFLDSNVKTTYTGLNGAFRFPSIKSPRFEIEVNFLGKKAFSANYEPDSNTSGDYIIKPIVLGYAPNNLNEVIVSASPMIVKEDTVQYNVASYKVKDGATIEEVIKKLPGIIVDKSGGINAQGQQVTKVKVNGKDFFGGDITTATRNLPASIVDNVQVIEDYGEQARLTGIKGGTSERILNINTKSKHKGSFGSASVAGGTNDRYFTGVTANYFNAEQQLSFLGTANNINTSNSKLSEDLSNNANGLNSTQTAGVNYRNKLSAKLLAYGSYTYTRKENTTNSFAEQQDINPVNTRYSTRNGSGTSQNITHRLQTNFEYTMSAKDYLKITPYLSTSSANMANNSIAKIRRTGFFTDNSGISEGKDVSQNGGVNLFFNHKFKKTARNLAFSIGVDQTQTTGQRNSRNSYLNIDSTDVDSLRPNPVASQLNQHQNITTLSKSFKTQFEVSYTEPVSKSAFLEIGYKHNKNNTSNNRDVTNFDTASNEMIPSPGQTNHYRYSFTVDKFSLNFKKISRKFNLVAGFGIQETNLSGAIEKTGISTDYRNLNVVPNIRLVYNFQRNNTLTLVYSGTNKDPGFEQLQPVVDSSNLTNILIGNQHLKTEFTNRVNLRYNRFSKTSENSIFLDLSANETRNKIVQSVANEINGTGRTTTYVNAPGAVSVVGIVGLTQPFANRKLVFSASVSSAYNTNISFVDDQRNDGNSLTFTPSARLQIDIPNRLDVQVNASYSFARTITEYQQNLIRTQSQSLSVAINGKAYFLKNYTVGYDYTKTFYYGYGDGVSINPDIINVFLEYSFVKTIPVKLRIQVNDLLDQNTGVSRSVYGSTITDSRTNRLGRFILLGLTLTLQQFKANKE</sequence>
<evidence type="ECO:0000313" key="3">
    <source>
        <dbReference type="Proteomes" id="UP001336835"/>
    </source>
</evidence>
<dbReference type="Pfam" id="PF14905">
    <property type="entry name" value="OMP_b-brl_3"/>
    <property type="match status" value="1"/>
</dbReference>
<evidence type="ECO:0000259" key="1">
    <source>
        <dbReference type="Pfam" id="PF14905"/>
    </source>
</evidence>
<comment type="caution">
    <text evidence="2">The sequence shown here is derived from an EMBL/GenBank/DDBJ whole genome shotgun (WGS) entry which is preliminary data.</text>
</comment>
<dbReference type="SUPFAM" id="SSF49464">
    <property type="entry name" value="Carboxypeptidase regulatory domain-like"/>
    <property type="match status" value="1"/>
</dbReference>
<name>A0ABU7IAM4_9SPHI</name>
<dbReference type="InterPro" id="IPR041700">
    <property type="entry name" value="OMP_b-brl_3"/>
</dbReference>